<accession>A0AA38C013</accession>
<dbReference type="AlphaFoldDB" id="A0AA38C013"/>
<proteinExistence type="predicted"/>
<name>A0AA38C013_TAXCH</name>
<feature type="non-terminal residue" evidence="2">
    <location>
        <position position="56"/>
    </location>
</feature>
<protein>
    <submittedName>
        <fullName evidence="2">Uncharacterized protein</fullName>
    </submittedName>
</protein>
<gene>
    <name evidence="2" type="ORF">KI387_031596</name>
</gene>
<sequence length="56" mass="6031">GYTCHGDVKTKETSFKRGSGTLKVSRPYSSEGSIPGDYGCDSNFTRGDPMPQGEIK</sequence>
<keyword evidence="3" id="KW-1185">Reference proteome</keyword>
<evidence type="ECO:0000313" key="2">
    <source>
        <dbReference type="EMBL" id="KAH9287479.1"/>
    </source>
</evidence>
<evidence type="ECO:0000313" key="3">
    <source>
        <dbReference type="Proteomes" id="UP000824469"/>
    </source>
</evidence>
<comment type="caution">
    <text evidence="2">The sequence shown here is derived from an EMBL/GenBank/DDBJ whole genome shotgun (WGS) entry which is preliminary data.</text>
</comment>
<feature type="non-terminal residue" evidence="2">
    <location>
        <position position="1"/>
    </location>
</feature>
<evidence type="ECO:0000256" key="1">
    <source>
        <dbReference type="SAM" id="MobiDB-lite"/>
    </source>
</evidence>
<dbReference type="Proteomes" id="UP000824469">
    <property type="component" value="Unassembled WGS sequence"/>
</dbReference>
<dbReference type="EMBL" id="JAHRHJ020003813">
    <property type="protein sequence ID" value="KAH9287479.1"/>
    <property type="molecule type" value="Genomic_DNA"/>
</dbReference>
<organism evidence="2 3">
    <name type="scientific">Taxus chinensis</name>
    <name type="common">Chinese yew</name>
    <name type="synonym">Taxus wallichiana var. chinensis</name>
    <dbReference type="NCBI Taxonomy" id="29808"/>
    <lineage>
        <taxon>Eukaryota</taxon>
        <taxon>Viridiplantae</taxon>
        <taxon>Streptophyta</taxon>
        <taxon>Embryophyta</taxon>
        <taxon>Tracheophyta</taxon>
        <taxon>Spermatophyta</taxon>
        <taxon>Pinopsida</taxon>
        <taxon>Pinidae</taxon>
        <taxon>Conifers II</taxon>
        <taxon>Cupressales</taxon>
        <taxon>Taxaceae</taxon>
        <taxon>Taxus</taxon>
    </lineage>
</organism>
<feature type="region of interest" description="Disordered" evidence="1">
    <location>
        <begin position="15"/>
        <end position="56"/>
    </location>
</feature>
<reference evidence="2 3" key="1">
    <citation type="journal article" date="2021" name="Nat. Plants">
        <title>The Taxus genome provides insights into paclitaxel biosynthesis.</title>
        <authorList>
            <person name="Xiong X."/>
            <person name="Gou J."/>
            <person name="Liao Q."/>
            <person name="Li Y."/>
            <person name="Zhou Q."/>
            <person name="Bi G."/>
            <person name="Li C."/>
            <person name="Du R."/>
            <person name="Wang X."/>
            <person name="Sun T."/>
            <person name="Guo L."/>
            <person name="Liang H."/>
            <person name="Lu P."/>
            <person name="Wu Y."/>
            <person name="Zhang Z."/>
            <person name="Ro D.K."/>
            <person name="Shang Y."/>
            <person name="Huang S."/>
            <person name="Yan J."/>
        </authorList>
    </citation>
    <scope>NUCLEOTIDE SEQUENCE [LARGE SCALE GENOMIC DNA]</scope>
    <source>
        <strain evidence="2">Ta-2019</strain>
    </source>
</reference>